<gene>
    <name evidence="2" type="ORF">MUN88_13685</name>
</gene>
<keyword evidence="3" id="KW-1185">Reference proteome</keyword>
<accession>A0ABY4EY80</accession>
<proteinExistence type="predicted"/>
<sequence length="496" mass="57252">MRVLLLDLDSTRADHLGCYGYHRETTPNIDRIANEGVRFTNYYTTDAPCAPSRNALMTGQFGIHTGNIGHGGTAGDMRIEGKEREFHDRLKSDSFPTIFRRNGMKTALISPFAERHASWQFYAGFTEMYNTGKTGDESAEEITPIVLDWLERNSGEEDWFLYVNYWDPHTPYRAPEDYGNPFENESLPAWLSEDVLKQHLQSIGPHSAREINMYDNYDNPSFPRHPGEITDMAGLRRVIDGYDTGLRYMDDHIGEIFNQMDKANILEDTVIIITADHGENLGELGIYAEHGTADQMTCRLPMIIRWPGLQANHVDDGLHYHLDLLPTIADLLEEEQRPTWDGQSYASVLRNGSSADRAFLVFSQNAHVCQRSVRFDNWLYIRTYHDGFHLFDKEMLFDLDNDPYEQHNLAEERRDLCKDAVYLLNQWHDDMMFTMKYDTDPMWTVMKEGGPYHAKTEDLIRYLSHLRKTGRAEGAEQLEQKYANELASKGYLKSDN</sequence>
<dbReference type="Gene3D" id="3.40.720.10">
    <property type="entry name" value="Alkaline Phosphatase, subunit A"/>
    <property type="match status" value="1"/>
</dbReference>
<evidence type="ECO:0000313" key="3">
    <source>
        <dbReference type="Proteomes" id="UP000831782"/>
    </source>
</evidence>
<dbReference type="InterPro" id="IPR052701">
    <property type="entry name" value="GAG_Ulvan_Degrading_Sulfatases"/>
</dbReference>
<protein>
    <submittedName>
        <fullName evidence="2">Sulfatase-like hydrolase/transferase</fullName>
    </submittedName>
</protein>
<dbReference type="PANTHER" id="PTHR43751">
    <property type="entry name" value="SULFATASE"/>
    <property type="match status" value="1"/>
</dbReference>
<organism evidence="2 3">
    <name type="scientific">Gracilibacillus caseinilyticus</name>
    <dbReference type="NCBI Taxonomy" id="2932256"/>
    <lineage>
        <taxon>Bacteria</taxon>
        <taxon>Bacillati</taxon>
        <taxon>Bacillota</taxon>
        <taxon>Bacilli</taxon>
        <taxon>Bacillales</taxon>
        <taxon>Bacillaceae</taxon>
        <taxon>Gracilibacillus</taxon>
    </lineage>
</organism>
<dbReference type="InterPro" id="IPR017850">
    <property type="entry name" value="Alkaline_phosphatase_core_sf"/>
</dbReference>
<dbReference type="Pfam" id="PF00884">
    <property type="entry name" value="Sulfatase"/>
    <property type="match status" value="1"/>
</dbReference>
<dbReference type="InterPro" id="IPR000917">
    <property type="entry name" value="Sulfatase_N"/>
</dbReference>
<feature type="domain" description="Sulfatase N-terminal" evidence="1">
    <location>
        <begin position="3"/>
        <end position="332"/>
    </location>
</feature>
<evidence type="ECO:0000313" key="2">
    <source>
        <dbReference type="EMBL" id="UOQ47126.1"/>
    </source>
</evidence>
<dbReference type="RefSeq" id="WP_244715947.1">
    <property type="nucleotide sequence ID" value="NZ_CP095072.1"/>
</dbReference>
<dbReference type="Proteomes" id="UP000831782">
    <property type="component" value="Chromosome"/>
</dbReference>
<dbReference type="CDD" id="cd16148">
    <property type="entry name" value="sulfatase_like"/>
    <property type="match status" value="1"/>
</dbReference>
<dbReference type="EMBL" id="CP095072">
    <property type="protein sequence ID" value="UOQ47126.1"/>
    <property type="molecule type" value="Genomic_DNA"/>
</dbReference>
<dbReference type="SUPFAM" id="SSF53649">
    <property type="entry name" value="Alkaline phosphatase-like"/>
    <property type="match status" value="1"/>
</dbReference>
<dbReference type="PANTHER" id="PTHR43751:SF3">
    <property type="entry name" value="SULFATASE N-TERMINAL DOMAIN-CONTAINING PROTEIN"/>
    <property type="match status" value="1"/>
</dbReference>
<reference evidence="2 3" key="1">
    <citation type="submission" date="2022-04" db="EMBL/GenBank/DDBJ databases">
        <title>Gracilibacillus sp. isolated from saltern.</title>
        <authorList>
            <person name="Won M."/>
            <person name="Lee C.-M."/>
            <person name="Woen H.-Y."/>
            <person name="Kwon S.-W."/>
        </authorList>
    </citation>
    <scope>NUCLEOTIDE SEQUENCE [LARGE SCALE GENOMIC DNA]</scope>
    <source>
        <strain evidence="2 3">SSWR10-1</strain>
    </source>
</reference>
<evidence type="ECO:0000259" key="1">
    <source>
        <dbReference type="Pfam" id="PF00884"/>
    </source>
</evidence>
<name>A0ABY4EY80_9BACI</name>